<evidence type="ECO:0000313" key="2">
    <source>
        <dbReference type="EMBL" id="MBX25756.1"/>
    </source>
</evidence>
<protein>
    <submittedName>
        <fullName evidence="2">Uncharacterized protein MANES_18G003900</fullName>
    </submittedName>
</protein>
<name>A0A2P2M6C4_RHIMU</name>
<sequence>MAIGLLSTRNLPSRGNPERLPRIPISLRGLQVPSSFSWRSSGNSTKRNTLKTNRLLRLEKPVEISGSLCLRLRKPLMYPRLTRERLSMRRR</sequence>
<organism evidence="2">
    <name type="scientific">Rhizophora mucronata</name>
    <name type="common">Asiatic mangrove</name>
    <dbReference type="NCBI Taxonomy" id="61149"/>
    <lineage>
        <taxon>Eukaryota</taxon>
        <taxon>Viridiplantae</taxon>
        <taxon>Streptophyta</taxon>
        <taxon>Embryophyta</taxon>
        <taxon>Tracheophyta</taxon>
        <taxon>Spermatophyta</taxon>
        <taxon>Magnoliopsida</taxon>
        <taxon>eudicotyledons</taxon>
        <taxon>Gunneridae</taxon>
        <taxon>Pentapetalae</taxon>
        <taxon>rosids</taxon>
        <taxon>fabids</taxon>
        <taxon>Malpighiales</taxon>
        <taxon>Rhizophoraceae</taxon>
        <taxon>Rhizophora</taxon>
    </lineage>
</organism>
<dbReference type="EMBL" id="GGEC01045272">
    <property type="protein sequence ID" value="MBX25756.1"/>
    <property type="molecule type" value="Transcribed_RNA"/>
</dbReference>
<proteinExistence type="predicted"/>
<accession>A0A2P2M6C4</accession>
<feature type="region of interest" description="Disordered" evidence="1">
    <location>
        <begin position="1"/>
        <end position="20"/>
    </location>
</feature>
<evidence type="ECO:0000256" key="1">
    <source>
        <dbReference type="SAM" id="MobiDB-lite"/>
    </source>
</evidence>
<dbReference type="AlphaFoldDB" id="A0A2P2M6C4"/>
<reference evidence="2" key="1">
    <citation type="submission" date="2018-02" db="EMBL/GenBank/DDBJ databases">
        <title>Rhizophora mucronata_Transcriptome.</title>
        <authorList>
            <person name="Meera S.P."/>
            <person name="Sreeshan A."/>
            <person name="Augustine A."/>
        </authorList>
    </citation>
    <scope>NUCLEOTIDE SEQUENCE</scope>
    <source>
        <tissue evidence="2">Leaf</tissue>
    </source>
</reference>